<sequence length="687" mass="76217">MIASLCLVSWLFGQSATPNRFALKSTDGGEISYFDDGFTSNVVAEIRTMGDSLTWFGTGRGLSLHDGHFVYTYQTTSDSLVSVIDDPSEKTYKLPLGGVSAIAVRGDTMVIALAGEDSDTPTGLGLALTMDAESWYDIPPQVVLEFDFIWDSLGLGTLGGLYFEWDSEYIPGLGYSGEFMLVNPVDPDNKTTLMDSIQTGNIIEIENNDGSKSLTFAVESDTTYGTEDPIWISIQSGSIEFTSSENIGFNDGENVTLGIAKTTKAIEWKFFSQPVDLPEDIIVPFGEGYFRQLPVTVPQANVTYDVTISGKFLWLASWAGGLRRFDLSNNNLRKPENVPMPMDHQVALSTCQDTAFIDTTGEPILKDYFLNPRDPEDGGNHNHKAFSVLAFGDTVWVGTANGINRGLIVEEIVEVDTNEYEVLSCIEWEHYKYPNDGLSGNFVVGLAKQIWNGQRTIWAATVNASEPGEVRGLSYTRDDGLTWQTALLGERVYNIESRDSLVFAATSNGLWKSLDGENWAIFDPPIDHTILTQKQILTNTVYSLAIEGRDTIPRVWIGTLDGAALSADIHGSSWEIYQANHDPTEIYAYPNPFSPLSHNQLNNDGYVRFHTDHIANTLVKLDIFNFAMERVYHQEYDLNTYQGALKWDGRVVSGDHVANGVYFIRMNYSTALNKMPADLWTKLIVVK</sequence>
<name>A0A381UU32_9ZZZZ</name>
<accession>A0A381UU32</accession>
<protein>
    <submittedName>
        <fullName evidence="1">Uncharacterized protein</fullName>
    </submittedName>
</protein>
<reference evidence="1" key="1">
    <citation type="submission" date="2018-05" db="EMBL/GenBank/DDBJ databases">
        <authorList>
            <person name="Lanie J.A."/>
            <person name="Ng W.-L."/>
            <person name="Kazmierczak K.M."/>
            <person name="Andrzejewski T.M."/>
            <person name="Davidsen T.M."/>
            <person name="Wayne K.J."/>
            <person name="Tettelin H."/>
            <person name="Glass J.I."/>
            <person name="Rusch D."/>
            <person name="Podicherti R."/>
            <person name="Tsui H.-C.T."/>
            <person name="Winkler M.E."/>
        </authorList>
    </citation>
    <scope>NUCLEOTIDE SEQUENCE</scope>
</reference>
<dbReference type="Gene3D" id="2.60.40.4070">
    <property type="match status" value="1"/>
</dbReference>
<dbReference type="EMBL" id="UINC01007134">
    <property type="protein sequence ID" value="SVA31600.1"/>
    <property type="molecule type" value="Genomic_DNA"/>
</dbReference>
<organism evidence="1">
    <name type="scientific">marine metagenome</name>
    <dbReference type="NCBI Taxonomy" id="408172"/>
    <lineage>
        <taxon>unclassified sequences</taxon>
        <taxon>metagenomes</taxon>
        <taxon>ecological metagenomes</taxon>
    </lineage>
</organism>
<dbReference type="AlphaFoldDB" id="A0A381UU32"/>
<gene>
    <name evidence="1" type="ORF">METZ01_LOCUS84454</name>
</gene>
<dbReference type="InterPro" id="IPR015943">
    <property type="entry name" value="WD40/YVTN_repeat-like_dom_sf"/>
</dbReference>
<evidence type="ECO:0000313" key="1">
    <source>
        <dbReference type="EMBL" id="SVA31600.1"/>
    </source>
</evidence>
<dbReference type="SUPFAM" id="SSF110296">
    <property type="entry name" value="Oligoxyloglucan reducing end-specific cellobiohydrolase"/>
    <property type="match status" value="1"/>
</dbReference>
<proteinExistence type="predicted"/>
<dbReference type="Gene3D" id="2.130.10.10">
    <property type="entry name" value="YVTN repeat-like/Quinoprotein amine dehydrogenase"/>
    <property type="match status" value="1"/>
</dbReference>